<dbReference type="HAMAP" id="MF_01183">
    <property type="entry name" value="Chaperone_SurA"/>
    <property type="match status" value="1"/>
</dbReference>
<evidence type="ECO:0000256" key="3">
    <source>
        <dbReference type="ARBA" id="ARBA00022764"/>
    </source>
</evidence>
<accession>A0A0J8GU54</accession>
<dbReference type="PANTHER" id="PTHR47637">
    <property type="entry name" value="CHAPERONE SURA"/>
    <property type="match status" value="1"/>
</dbReference>
<dbReference type="GO" id="GO:0050821">
    <property type="term" value="P:protein stabilization"/>
    <property type="evidence" value="ECO:0007669"/>
    <property type="project" value="InterPro"/>
</dbReference>
<keyword evidence="4 7" id="KW-0697">Rotamase</keyword>
<dbReference type="Pfam" id="PF09312">
    <property type="entry name" value="SurA_N"/>
    <property type="match status" value="1"/>
</dbReference>
<dbReference type="InterPro" id="IPR027304">
    <property type="entry name" value="Trigger_fact/SurA_dom_sf"/>
</dbReference>
<evidence type="ECO:0000256" key="6">
    <source>
        <dbReference type="ARBA" id="ARBA00023235"/>
    </source>
</evidence>
<evidence type="ECO:0000313" key="9">
    <source>
        <dbReference type="EMBL" id="KMT66272.1"/>
    </source>
</evidence>
<keyword evidence="5 7" id="KW-0143">Chaperone</keyword>
<dbReference type="EC" id="5.2.1.8" evidence="7"/>
<dbReference type="GO" id="GO:0003755">
    <property type="term" value="F:peptidyl-prolyl cis-trans isomerase activity"/>
    <property type="evidence" value="ECO:0007669"/>
    <property type="project" value="UniProtKB-UniRule"/>
</dbReference>
<dbReference type="InterPro" id="IPR050280">
    <property type="entry name" value="OMP_Chaperone_SurA"/>
</dbReference>
<dbReference type="GO" id="GO:0042277">
    <property type="term" value="F:peptide binding"/>
    <property type="evidence" value="ECO:0007669"/>
    <property type="project" value="InterPro"/>
</dbReference>
<proteinExistence type="inferred from homology"/>
<dbReference type="InterPro" id="IPR046357">
    <property type="entry name" value="PPIase_dom_sf"/>
</dbReference>
<comment type="function">
    <text evidence="7">Chaperone involved in the correct folding and assembly of outer membrane proteins. Recognizes specific patterns of aromatic residues and the orientation of their side chains, which are found more frequently in integral outer membrane proteins. May act in both early periplasmic and late outer membrane-associated steps of protein maturation.</text>
</comment>
<feature type="signal peptide" evidence="7">
    <location>
        <begin position="1"/>
        <end position="25"/>
    </location>
</feature>
<dbReference type="Gene3D" id="3.10.50.40">
    <property type="match status" value="2"/>
</dbReference>
<dbReference type="PATRIC" id="fig|1513271.3.peg.948"/>
<dbReference type="Pfam" id="PF00639">
    <property type="entry name" value="Rotamase"/>
    <property type="match status" value="2"/>
</dbReference>
<evidence type="ECO:0000256" key="2">
    <source>
        <dbReference type="ARBA" id="ARBA00022737"/>
    </source>
</evidence>
<keyword evidence="1 7" id="KW-0732">Signal</keyword>
<dbReference type="STRING" id="1513271.XM47_04580"/>
<dbReference type="SUPFAM" id="SSF109998">
    <property type="entry name" value="Triger factor/SurA peptide-binding domain-like"/>
    <property type="match status" value="1"/>
</dbReference>
<dbReference type="SUPFAM" id="SSF54534">
    <property type="entry name" value="FKBP-like"/>
    <property type="match status" value="2"/>
</dbReference>
<dbReference type="GO" id="GO:0043165">
    <property type="term" value="P:Gram-negative-bacterium-type cell outer membrane assembly"/>
    <property type="evidence" value="ECO:0007669"/>
    <property type="project" value="InterPro"/>
</dbReference>
<evidence type="ECO:0000256" key="7">
    <source>
        <dbReference type="HAMAP-Rule" id="MF_01183"/>
    </source>
</evidence>
<dbReference type="Proteomes" id="UP000037600">
    <property type="component" value="Unassembled WGS sequence"/>
</dbReference>
<dbReference type="InterPro" id="IPR015391">
    <property type="entry name" value="SurA_N"/>
</dbReference>
<evidence type="ECO:0000256" key="5">
    <source>
        <dbReference type="ARBA" id="ARBA00023186"/>
    </source>
</evidence>
<gene>
    <name evidence="7" type="primary">surA</name>
    <name evidence="9" type="ORF">XM47_04580</name>
</gene>
<dbReference type="InterPro" id="IPR023034">
    <property type="entry name" value="PPIase_SurA"/>
</dbReference>
<dbReference type="PROSITE" id="PS50198">
    <property type="entry name" value="PPIC_PPIASE_2"/>
    <property type="match status" value="2"/>
</dbReference>
<reference evidence="9 10" key="1">
    <citation type="submission" date="2015-04" db="EMBL/GenBank/DDBJ databases">
        <title>Draft Genome Sequence of the Novel Agar-Digesting Marine Bacterium Q1.</title>
        <authorList>
            <person name="Li Y."/>
            <person name="Li D."/>
            <person name="Chen G."/>
            <person name="Du Z."/>
        </authorList>
    </citation>
    <scope>NUCLEOTIDE SEQUENCE [LARGE SCALE GENOMIC DNA]</scope>
    <source>
        <strain evidence="9 10">Q1</strain>
    </source>
</reference>
<comment type="caution">
    <text evidence="9">The sequence shown here is derived from an EMBL/GenBank/DDBJ whole genome shotgun (WGS) entry which is preliminary data.</text>
</comment>
<evidence type="ECO:0000313" key="10">
    <source>
        <dbReference type="Proteomes" id="UP000037600"/>
    </source>
</evidence>
<sequence length="433" mass="48052" precursor="true">MKLTKIISLIILLCANVGTIRSLSAAELLDKVAVVVNQGVILENEITGMMLQLQAEAKKSGQALPSDKALKVQVTERLIANELQLQFAERIGLQISDAQVQQQVQQLALQQNLTLEKFRQNVIASGMDYETFLERLRQDITSQEVRQAVVSRRVYVSPQEIDGLVALLKERGKQTEEYNLGHILVGLAPSASADEIESTQERANKIIKLLNSGSDFKKIAIGSSSGAKALDGGDLGWMNVNEMPTLFAEAVVNQKKDDIIGPIRSGAGFHILKITDIRGRQTVEVKEANARHILIKPTIILSDEKAKNMLNDFLVKVQAGELDFSELAKEHSADPGSATKGGELGWADPSMYVPEFKDALARLNPGEYAQPFKTVHGWHLVQLIDRRVKDATENAYQDHAYRMIFNRKFNEEVEAWVREIRDQAFVEIVGDAS</sequence>
<feature type="domain" description="PpiC" evidence="8">
    <location>
        <begin position="175"/>
        <end position="276"/>
    </location>
</feature>
<dbReference type="InterPro" id="IPR000297">
    <property type="entry name" value="PPIase_PpiC"/>
</dbReference>
<comment type="catalytic activity">
    <reaction evidence="7">
        <text>[protein]-peptidylproline (omega=180) = [protein]-peptidylproline (omega=0)</text>
        <dbReference type="Rhea" id="RHEA:16237"/>
        <dbReference type="Rhea" id="RHEA-COMP:10747"/>
        <dbReference type="Rhea" id="RHEA-COMP:10748"/>
        <dbReference type="ChEBI" id="CHEBI:83833"/>
        <dbReference type="ChEBI" id="CHEBI:83834"/>
        <dbReference type="EC" id="5.2.1.8"/>
    </reaction>
</comment>
<keyword evidence="6 7" id="KW-0413">Isomerase</keyword>
<evidence type="ECO:0000259" key="8">
    <source>
        <dbReference type="PROSITE" id="PS50198"/>
    </source>
</evidence>
<dbReference type="RefSeq" id="WP_048690262.1">
    <property type="nucleotide sequence ID" value="NZ_KQ130484.1"/>
</dbReference>
<evidence type="ECO:0000256" key="1">
    <source>
        <dbReference type="ARBA" id="ARBA00022729"/>
    </source>
</evidence>
<dbReference type="NCBIfam" id="NF008038">
    <property type="entry name" value="PRK10770.1"/>
    <property type="match status" value="1"/>
</dbReference>
<dbReference type="GO" id="GO:0006457">
    <property type="term" value="P:protein folding"/>
    <property type="evidence" value="ECO:0007669"/>
    <property type="project" value="UniProtKB-UniRule"/>
</dbReference>
<dbReference type="InterPro" id="IPR023058">
    <property type="entry name" value="PPIase_PpiC_CS"/>
</dbReference>
<dbReference type="GO" id="GO:0051082">
    <property type="term" value="F:unfolded protein binding"/>
    <property type="evidence" value="ECO:0007669"/>
    <property type="project" value="UniProtKB-UniRule"/>
</dbReference>
<comment type="domain">
    <text evidence="7">The PPIase activity resides only in the second parvulin domain. The N-terminal region and the C-terminal tail are necessary and sufficient for the chaperone activity of SurA. The PPIase activity is dispensable for SurA to function as a chaperone. The N-terminal region and the C-terminal tail are also required for porin recognition.</text>
</comment>
<feature type="domain" description="PpiC" evidence="8">
    <location>
        <begin position="285"/>
        <end position="385"/>
    </location>
</feature>
<dbReference type="GO" id="GO:0030288">
    <property type="term" value="C:outer membrane-bounded periplasmic space"/>
    <property type="evidence" value="ECO:0007669"/>
    <property type="project" value="InterPro"/>
</dbReference>
<protein>
    <recommendedName>
        <fullName evidence="7">Chaperone SurA</fullName>
    </recommendedName>
    <alternativeName>
        <fullName evidence="7">Peptidyl-prolyl cis-trans isomerase SurA</fullName>
        <shortName evidence="7">PPIase SurA</shortName>
        <ecNumber evidence="7">5.2.1.8</ecNumber>
    </alternativeName>
    <alternativeName>
        <fullName evidence="7">Rotamase SurA</fullName>
    </alternativeName>
</protein>
<dbReference type="PANTHER" id="PTHR47637:SF1">
    <property type="entry name" value="CHAPERONE SURA"/>
    <property type="match status" value="1"/>
</dbReference>
<feature type="chain" id="PRO_5008990145" description="Chaperone SurA" evidence="7">
    <location>
        <begin position="26"/>
        <end position="433"/>
    </location>
</feature>
<keyword evidence="10" id="KW-1185">Reference proteome</keyword>
<dbReference type="AlphaFoldDB" id="A0A0J8GU54"/>
<comment type="subcellular location">
    <subcellularLocation>
        <location evidence="7">Periplasm</location>
    </subcellularLocation>
    <text evidence="7">Is capable of associating with the outer membrane.</text>
</comment>
<evidence type="ECO:0000256" key="4">
    <source>
        <dbReference type="ARBA" id="ARBA00023110"/>
    </source>
</evidence>
<keyword evidence="3 7" id="KW-0574">Periplasm</keyword>
<dbReference type="Gene3D" id="1.10.4030.10">
    <property type="entry name" value="Porin chaperone SurA, peptide-binding domain"/>
    <property type="match status" value="2"/>
</dbReference>
<dbReference type="OrthoDB" id="14196at2"/>
<organism evidence="9 10">
    <name type="scientific">Catenovulum maritimum</name>
    <dbReference type="NCBI Taxonomy" id="1513271"/>
    <lineage>
        <taxon>Bacteria</taxon>
        <taxon>Pseudomonadati</taxon>
        <taxon>Pseudomonadota</taxon>
        <taxon>Gammaproteobacteria</taxon>
        <taxon>Alteromonadales</taxon>
        <taxon>Alteromonadaceae</taxon>
        <taxon>Catenovulum</taxon>
    </lineage>
</organism>
<dbReference type="PROSITE" id="PS01096">
    <property type="entry name" value="PPIC_PPIASE_1"/>
    <property type="match status" value="1"/>
</dbReference>
<name>A0A0J8GU54_9ALTE</name>
<dbReference type="EMBL" id="LAZL01000005">
    <property type="protein sequence ID" value="KMT66272.1"/>
    <property type="molecule type" value="Genomic_DNA"/>
</dbReference>
<keyword evidence="2 7" id="KW-0677">Repeat</keyword>